<organism evidence="2">
    <name type="scientific">Lotharella globosa</name>
    <dbReference type="NCBI Taxonomy" id="91324"/>
    <lineage>
        <taxon>Eukaryota</taxon>
        <taxon>Sar</taxon>
        <taxon>Rhizaria</taxon>
        <taxon>Cercozoa</taxon>
        <taxon>Chlorarachniophyceae</taxon>
        <taxon>Lotharella</taxon>
    </lineage>
</organism>
<dbReference type="EMBL" id="HBIV01020045">
    <property type="protein sequence ID" value="CAE0662892.1"/>
    <property type="molecule type" value="Transcribed_RNA"/>
</dbReference>
<proteinExistence type="predicted"/>
<reference evidence="2" key="1">
    <citation type="submission" date="2021-01" db="EMBL/GenBank/DDBJ databases">
        <authorList>
            <person name="Corre E."/>
            <person name="Pelletier E."/>
            <person name="Niang G."/>
            <person name="Scheremetjew M."/>
            <person name="Finn R."/>
            <person name="Kale V."/>
            <person name="Holt S."/>
            <person name="Cochrane G."/>
            <person name="Meng A."/>
            <person name="Brown T."/>
            <person name="Cohen L."/>
        </authorList>
    </citation>
    <scope>NUCLEOTIDE SEQUENCE</scope>
    <source>
        <strain evidence="2">CCCM811</strain>
    </source>
</reference>
<feature type="compositionally biased region" description="Acidic residues" evidence="1">
    <location>
        <begin position="187"/>
        <end position="203"/>
    </location>
</feature>
<sequence length="203" mass="23564">MAAQRKRREEMIEKEKKWMEKREMKPALSFDNYDPIAEEEEKRTLFPDSGSDALENQDKRIEEALNNLTEYRKTHPPYPTCYGGLLGIAKPLPGVKFEPRRKVIPSYDNLTDSFDLDEKMLENTDIIFELEGEAKAYEEKRSMEKKMRQIDEVLGSSDSGRTPPPDPDEYLQQETDPLLQPQRGEVLDDGIGQDDLDMYNDNL</sequence>
<accession>A0A7S3YVA4</accession>
<protein>
    <submittedName>
        <fullName evidence="2">Uncharacterized protein</fullName>
    </submittedName>
</protein>
<name>A0A7S3YVA4_9EUKA</name>
<dbReference type="AlphaFoldDB" id="A0A7S3YVA4"/>
<feature type="region of interest" description="Disordered" evidence="1">
    <location>
        <begin position="141"/>
        <end position="203"/>
    </location>
</feature>
<gene>
    <name evidence="2" type="ORF">LGLO00237_LOCUS14493</name>
</gene>
<evidence type="ECO:0000256" key="1">
    <source>
        <dbReference type="SAM" id="MobiDB-lite"/>
    </source>
</evidence>
<evidence type="ECO:0000313" key="2">
    <source>
        <dbReference type="EMBL" id="CAE0662892.1"/>
    </source>
</evidence>
<feature type="compositionally biased region" description="Basic and acidic residues" evidence="1">
    <location>
        <begin position="141"/>
        <end position="151"/>
    </location>
</feature>